<comment type="caution">
    <text evidence="1">The sequence shown here is derived from an EMBL/GenBank/DDBJ whole genome shotgun (WGS) entry which is preliminary data.</text>
</comment>
<organism evidence="1">
    <name type="scientific">marine sediment metagenome</name>
    <dbReference type="NCBI Taxonomy" id="412755"/>
    <lineage>
        <taxon>unclassified sequences</taxon>
        <taxon>metagenomes</taxon>
        <taxon>ecological metagenomes</taxon>
    </lineage>
</organism>
<gene>
    <name evidence="1" type="ORF">LCGC14_3140400</name>
</gene>
<name>A0A0F8VX65_9ZZZZ</name>
<protein>
    <submittedName>
        <fullName evidence="1">Uncharacterized protein</fullName>
    </submittedName>
</protein>
<sequence length="188" mass="22016">DVRGEALACMTCLHVEYCLERTEAYRKNRGKRPRPIIFCSSFLFKRKLKIDYYFKAWRDIPSKERGICYEDRGGSGGSNDSGFSDNDMEIFSDKDYLDRVLIPQRLDELEKAIVVGIKADVPINKIARTMEFTPIQVRRRYEKILEKLAWVAKKPTRNMAKPITEYKDQAVVDDCFARGEEKYRGYVY</sequence>
<reference evidence="1" key="1">
    <citation type="journal article" date="2015" name="Nature">
        <title>Complex archaea that bridge the gap between prokaryotes and eukaryotes.</title>
        <authorList>
            <person name="Spang A."/>
            <person name="Saw J.H."/>
            <person name="Jorgensen S.L."/>
            <person name="Zaremba-Niedzwiedzka K."/>
            <person name="Martijn J."/>
            <person name="Lind A.E."/>
            <person name="van Eijk R."/>
            <person name="Schleper C."/>
            <person name="Guy L."/>
            <person name="Ettema T.J."/>
        </authorList>
    </citation>
    <scope>NUCLEOTIDE SEQUENCE</scope>
</reference>
<accession>A0A0F8VX65</accession>
<dbReference type="EMBL" id="LAZR01068830">
    <property type="protein sequence ID" value="KKK48907.1"/>
    <property type="molecule type" value="Genomic_DNA"/>
</dbReference>
<dbReference type="AlphaFoldDB" id="A0A0F8VX65"/>
<evidence type="ECO:0000313" key="1">
    <source>
        <dbReference type="EMBL" id="KKK48907.1"/>
    </source>
</evidence>
<feature type="non-terminal residue" evidence="1">
    <location>
        <position position="1"/>
    </location>
</feature>
<proteinExistence type="predicted"/>